<organism evidence="3 4">
    <name type="scientific">Pedococcus bigeumensis</name>
    <dbReference type="NCBI Taxonomy" id="433644"/>
    <lineage>
        <taxon>Bacteria</taxon>
        <taxon>Bacillati</taxon>
        <taxon>Actinomycetota</taxon>
        <taxon>Actinomycetes</taxon>
        <taxon>Micrococcales</taxon>
        <taxon>Intrasporangiaceae</taxon>
        <taxon>Pedococcus</taxon>
    </lineage>
</organism>
<sequence>MNLELGGKVAVVTGASQGIGFHVARALCQEGAKVAAGALRGSSELSALTEEHDVAVVLGDLTTSSGCQALVDEAVSRFGRVDLLVNNVGGVRPRTDGFLAVADEEWQWALELNLLSAVRATRAALPHLLDAAPSAIVTICSVNAALPDPGVIDYSAAKAALRSFCKSLSKELGPAGVRVNTVSPGPVETALWLGPGGVAETVGQASGQDPAAVKQAAIADTATRRFTRPEEVARTVLLLASGTVGNLTGTDVLIDGGMVATV</sequence>
<gene>
    <name evidence="3" type="ORF">EAH86_18985</name>
</gene>
<dbReference type="OrthoDB" id="8959163at2"/>
<dbReference type="GO" id="GO:0016616">
    <property type="term" value="F:oxidoreductase activity, acting on the CH-OH group of donors, NAD or NADP as acceptor"/>
    <property type="evidence" value="ECO:0007669"/>
    <property type="project" value="TreeGrafter"/>
</dbReference>
<dbReference type="FunFam" id="3.40.50.720:FF:000084">
    <property type="entry name" value="Short-chain dehydrogenase reductase"/>
    <property type="match status" value="1"/>
</dbReference>
<dbReference type="Proteomes" id="UP000317722">
    <property type="component" value="Unassembled WGS sequence"/>
</dbReference>
<dbReference type="PANTHER" id="PTHR42760">
    <property type="entry name" value="SHORT-CHAIN DEHYDROGENASES/REDUCTASES FAMILY MEMBER"/>
    <property type="match status" value="1"/>
</dbReference>
<dbReference type="SUPFAM" id="SSF51735">
    <property type="entry name" value="NAD(P)-binding Rossmann-fold domains"/>
    <property type="match status" value="1"/>
</dbReference>
<dbReference type="PRINTS" id="PR00080">
    <property type="entry name" value="SDRFAMILY"/>
</dbReference>
<accession>A0A502CKR2</accession>
<dbReference type="InterPro" id="IPR036291">
    <property type="entry name" value="NAD(P)-bd_dom_sf"/>
</dbReference>
<dbReference type="Gene3D" id="3.40.50.720">
    <property type="entry name" value="NAD(P)-binding Rossmann-like Domain"/>
    <property type="match status" value="1"/>
</dbReference>
<comment type="caution">
    <text evidence="3">The sequence shown here is derived from an EMBL/GenBank/DDBJ whole genome shotgun (WGS) entry which is preliminary data.</text>
</comment>
<keyword evidence="4" id="KW-1185">Reference proteome</keyword>
<proteinExistence type="inferred from homology"/>
<evidence type="ECO:0000313" key="3">
    <source>
        <dbReference type="EMBL" id="TPG13413.1"/>
    </source>
</evidence>
<dbReference type="PANTHER" id="PTHR42760:SF135">
    <property type="entry name" value="BLL7886 PROTEIN"/>
    <property type="match status" value="1"/>
</dbReference>
<dbReference type="InterPro" id="IPR002347">
    <property type="entry name" value="SDR_fam"/>
</dbReference>
<dbReference type="AlphaFoldDB" id="A0A502CKR2"/>
<dbReference type="CDD" id="cd05233">
    <property type="entry name" value="SDR_c"/>
    <property type="match status" value="1"/>
</dbReference>
<dbReference type="EMBL" id="RCZM01000007">
    <property type="protein sequence ID" value="TPG13413.1"/>
    <property type="molecule type" value="Genomic_DNA"/>
</dbReference>
<dbReference type="GO" id="GO:0030497">
    <property type="term" value="P:fatty acid elongation"/>
    <property type="evidence" value="ECO:0007669"/>
    <property type="project" value="TreeGrafter"/>
</dbReference>
<reference evidence="3 4" key="1">
    <citation type="journal article" date="2019" name="Environ. Microbiol.">
        <title>Species interactions and distinct microbial communities in high Arctic permafrost affected cryosols are associated with the CH4 and CO2 gas fluxes.</title>
        <authorList>
            <person name="Altshuler I."/>
            <person name="Hamel J."/>
            <person name="Turney S."/>
            <person name="Magnuson E."/>
            <person name="Levesque R."/>
            <person name="Greer C."/>
            <person name="Whyte L.G."/>
        </authorList>
    </citation>
    <scope>NUCLEOTIDE SEQUENCE [LARGE SCALE GENOMIC DNA]</scope>
    <source>
        <strain evidence="3 4">S9.3A</strain>
    </source>
</reference>
<dbReference type="Pfam" id="PF13561">
    <property type="entry name" value="adh_short_C2"/>
    <property type="match status" value="1"/>
</dbReference>
<evidence type="ECO:0000313" key="4">
    <source>
        <dbReference type="Proteomes" id="UP000317722"/>
    </source>
</evidence>
<name>A0A502CKR2_9MICO</name>
<comment type="similarity">
    <text evidence="1">Belongs to the short-chain dehydrogenases/reductases (SDR) family.</text>
</comment>
<evidence type="ECO:0000256" key="2">
    <source>
        <dbReference type="ARBA" id="ARBA00023002"/>
    </source>
</evidence>
<dbReference type="RefSeq" id="WP_140743646.1">
    <property type="nucleotide sequence ID" value="NZ_RCZM01000007.1"/>
</dbReference>
<dbReference type="InterPro" id="IPR020904">
    <property type="entry name" value="Sc_DH/Rdtase_CS"/>
</dbReference>
<dbReference type="PRINTS" id="PR00081">
    <property type="entry name" value="GDHRDH"/>
</dbReference>
<keyword evidence="2" id="KW-0560">Oxidoreductase</keyword>
<evidence type="ECO:0000256" key="1">
    <source>
        <dbReference type="ARBA" id="ARBA00006484"/>
    </source>
</evidence>
<protein>
    <submittedName>
        <fullName evidence="3">SDR family oxidoreductase</fullName>
    </submittedName>
</protein>
<dbReference type="PROSITE" id="PS00061">
    <property type="entry name" value="ADH_SHORT"/>
    <property type="match status" value="1"/>
</dbReference>